<reference evidence="2" key="1">
    <citation type="submission" date="2016-10" db="EMBL/GenBank/DDBJ databases">
        <authorList>
            <person name="Varghese N."/>
            <person name="Submissions S."/>
        </authorList>
    </citation>
    <scope>NUCLEOTIDE SEQUENCE [LARGE SCALE GENOMIC DNA]</scope>
    <source>
        <strain evidence="2">DSM 9751</strain>
    </source>
</reference>
<dbReference type="InterPro" id="IPR014859">
    <property type="entry name" value="Phage_TAC_4"/>
</dbReference>
<dbReference type="Proteomes" id="UP000198982">
    <property type="component" value="Unassembled WGS sequence"/>
</dbReference>
<accession>A0A1H4MAY7</accession>
<dbReference type="AlphaFoldDB" id="A0A1H4MAY7"/>
<organism evidence="1 2">
    <name type="scientific">Pseudomonas saponiphila</name>
    <dbReference type="NCBI Taxonomy" id="556534"/>
    <lineage>
        <taxon>Bacteria</taxon>
        <taxon>Pseudomonadati</taxon>
        <taxon>Pseudomonadota</taxon>
        <taxon>Gammaproteobacteria</taxon>
        <taxon>Pseudomonadales</taxon>
        <taxon>Pseudomonadaceae</taxon>
        <taxon>Pseudomonas</taxon>
    </lineage>
</organism>
<evidence type="ECO:0000313" key="2">
    <source>
        <dbReference type="Proteomes" id="UP000198982"/>
    </source>
</evidence>
<keyword evidence="2" id="KW-1185">Reference proteome</keyword>
<dbReference type="Pfam" id="PF08748">
    <property type="entry name" value="Phage_TAC_4"/>
    <property type="match status" value="1"/>
</dbReference>
<dbReference type="RefSeq" id="WP_092313449.1">
    <property type="nucleotide sequence ID" value="NZ_FNTJ01000001.1"/>
</dbReference>
<evidence type="ECO:0000313" key="1">
    <source>
        <dbReference type="EMBL" id="SEB79898.1"/>
    </source>
</evidence>
<gene>
    <name evidence="1" type="ORF">SAMN05216178_2300</name>
</gene>
<proteinExistence type="predicted"/>
<name>A0A1H4MAY7_9PSED</name>
<dbReference type="EMBL" id="FNTJ01000001">
    <property type="protein sequence ID" value="SEB79898.1"/>
    <property type="molecule type" value="Genomic_DNA"/>
</dbReference>
<sequence length="126" mass="13978">MAKFSLIQNPTFKADVLIPQLGGEPVKVGFEFKYLDRTGLAELYAEWGERHKALGLKADEMDLKAFTAAQIDLQVDQVKAVVAGWDFEEEFNDRNIRILVTSIVSIPSAVLAAYSEAFNQARLGNS</sequence>
<protein>
    <submittedName>
        <fullName evidence="1">Phage tail assembly chaperone</fullName>
    </submittedName>
</protein>